<reference evidence="1" key="1">
    <citation type="submission" date="2024-07" db="EMBL/GenBank/DDBJ databases">
        <title>A survey of Mimosa microsymbionts across Brazilian biomes reveals a high diversity of Paraburkholderia nodulating endemic species, but also that Cupriavidus is common as a symbiont of widespread species.</title>
        <authorList>
            <person name="Rouws L."/>
            <person name="Barauna A."/>
            <person name="Beukes C."/>
            <person name="Rouws J.R.C."/>
            <person name="De Faria S.M."/>
            <person name="Gross E."/>
            <person name="Bueno Dos Reis Junior F."/>
            <person name="Simon M.F."/>
            <person name="Maluk M."/>
            <person name="Odee D.W."/>
            <person name="Kenicer G."/>
            <person name="Young J.P.W."/>
            <person name="Reis V.M."/>
            <person name="Zilli J."/>
            <person name="James E.K."/>
        </authorList>
    </citation>
    <scope>NUCLEOTIDE SEQUENCE</scope>
    <source>
        <strain evidence="1">EG181B</strain>
    </source>
</reference>
<dbReference type="Proteomes" id="UP001558850">
    <property type="component" value="Unassembled WGS sequence"/>
</dbReference>
<evidence type="ECO:0000313" key="1">
    <source>
        <dbReference type="EMBL" id="MEX3937252.1"/>
    </source>
</evidence>
<keyword evidence="2" id="KW-1185">Reference proteome</keyword>
<name>A0ACC6UCH4_9BURK</name>
<comment type="caution">
    <text evidence="1">The sequence shown here is derived from an EMBL/GenBank/DDBJ whole genome shotgun (WGS) entry which is preliminary data.</text>
</comment>
<sequence>MTDTAVTDPAEDALYESIRLLLFCADLPAQRLESDIDDIGRFTAPDDCSSQLRLIEAMPPLTPAAEAIVRAMIRAYGNELFGRGSANSALCAMIKAGPVKFGQTALTTLGPDAPVPERVRPLVAEINRIFERYPESGFSHARYSLSAIGLPVGRDRLPQGLAQFASHPEQPRTARLAQVSKVSARRRVPASVSRERKPARFAERKERASRSIAPDR</sequence>
<organism evidence="1 2">
    <name type="scientific">Paraburkholderia phymatum</name>
    <dbReference type="NCBI Taxonomy" id="148447"/>
    <lineage>
        <taxon>Bacteria</taxon>
        <taxon>Pseudomonadati</taxon>
        <taxon>Pseudomonadota</taxon>
        <taxon>Betaproteobacteria</taxon>
        <taxon>Burkholderiales</taxon>
        <taxon>Burkholderiaceae</taxon>
        <taxon>Paraburkholderia</taxon>
    </lineage>
</organism>
<evidence type="ECO:0000313" key="2">
    <source>
        <dbReference type="Proteomes" id="UP001558850"/>
    </source>
</evidence>
<accession>A0ACC6UCH4</accession>
<protein>
    <submittedName>
        <fullName evidence="1">Uncharacterized protein</fullName>
    </submittedName>
</protein>
<gene>
    <name evidence="1" type="ORF">AB4Y32_36905</name>
</gene>
<dbReference type="EMBL" id="JBFRCH010000047">
    <property type="protein sequence ID" value="MEX3937252.1"/>
    <property type="molecule type" value="Genomic_DNA"/>
</dbReference>
<proteinExistence type="predicted"/>